<name>A0ABY5D5Q3_9ACTN</name>
<dbReference type="EMBL" id="CP099837">
    <property type="protein sequence ID" value="USY18476.1"/>
    <property type="molecule type" value="Genomic_DNA"/>
</dbReference>
<keyword evidence="4" id="KW-1185">Reference proteome</keyword>
<sequence>MTADFGYAETNPLAPLPHEVADRLRPHFDSMVDMVVRRIQEKVPEYARPGNRTYLTNTREAVEEGFEGFLARIGVTAPADDGFRERFRTLGAGEAHEGRSLDSLQVAMRTAVVLMWRRISEVQMAEPDVFPQRYVGPVAEALFLFLEELAGAATEGYNQAQVQVAGEVRRRRGRLVDLLLSEAGPASEAVAEMALAADWRPPAAVAVVVLGGRDVETAPPAALPSDVLSDFNRIEPRLIVPDPDGPGRMRTLGTALRGWHVAVGPTVSVTEAPSSLARARETLSLVNAGIIPGKQIVRWADHLITALLFRDEELMREMVARRLAPLIELRSVQRERLAETLLAWLQCGFNAKQVAQKLHVHPQTVRYRLRQLEELFGARLFSADCRFELEAALRVRVLTGWEESEPRTGDSTGPVG</sequence>
<evidence type="ECO:0000313" key="3">
    <source>
        <dbReference type="EMBL" id="USY18476.1"/>
    </source>
</evidence>
<dbReference type="PANTHER" id="PTHR33744">
    <property type="entry name" value="CARBOHYDRATE DIACID REGULATOR"/>
    <property type="match status" value="1"/>
</dbReference>
<evidence type="ECO:0000313" key="4">
    <source>
        <dbReference type="Proteomes" id="UP001055940"/>
    </source>
</evidence>
<evidence type="ECO:0000259" key="1">
    <source>
        <dbReference type="Pfam" id="PF13556"/>
    </source>
</evidence>
<feature type="domain" description="PucR C-terminal helix-turn-helix" evidence="1">
    <location>
        <begin position="337"/>
        <end position="395"/>
    </location>
</feature>
<dbReference type="InterPro" id="IPR051448">
    <property type="entry name" value="CdaR-like_regulators"/>
</dbReference>
<dbReference type="Pfam" id="PF25906">
    <property type="entry name" value="PucR-like_N"/>
    <property type="match status" value="1"/>
</dbReference>
<dbReference type="Pfam" id="PF13556">
    <property type="entry name" value="HTH_30"/>
    <property type="match status" value="1"/>
</dbReference>
<dbReference type="Gene3D" id="1.10.10.2840">
    <property type="entry name" value="PucR C-terminal helix-turn-helix domain"/>
    <property type="match status" value="1"/>
</dbReference>
<dbReference type="RefSeq" id="WP_254417870.1">
    <property type="nucleotide sequence ID" value="NZ_BAAAJB010000035.1"/>
</dbReference>
<feature type="domain" description="PucR-like N-terminal" evidence="2">
    <location>
        <begin position="15"/>
        <end position="180"/>
    </location>
</feature>
<dbReference type="Proteomes" id="UP001055940">
    <property type="component" value="Chromosome"/>
</dbReference>
<accession>A0ABY5D5Q3</accession>
<reference evidence="3" key="1">
    <citation type="submission" date="2022-06" db="EMBL/GenBank/DDBJ databases">
        <authorList>
            <person name="Ping M."/>
        </authorList>
    </citation>
    <scope>NUCLEOTIDE SEQUENCE</scope>
    <source>
        <strain evidence="3">JCM11759T</strain>
    </source>
</reference>
<dbReference type="InterPro" id="IPR058663">
    <property type="entry name" value="PucR-like_N"/>
</dbReference>
<dbReference type="PANTHER" id="PTHR33744:SF1">
    <property type="entry name" value="DNA-BINDING TRANSCRIPTIONAL ACTIVATOR ADER"/>
    <property type="match status" value="1"/>
</dbReference>
<organism evidence="3 4">
    <name type="scientific">Nocardiopsis exhalans</name>
    <dbReference type="NCBI Taxonomy" id="163604"/>
    <lineage>
        <taxon>Bacteria</taxon>
        <taxon>Bacillati</taxon>
        <taxon>Actinomycetota</taxon>
        <taxon>Actinomycetes</taxon>
        <taxon>Streptosporangiales</taxon>
        <taxon>Nocardiopsidaceae</taxon>
        <taxon>Nocardiopsis</taxon>
    </lineage>
</organism>
<gene>
    <name evidence="3" type="ORF">NE857_24690</name>
</gene>
<dbReference type="InterPro" id="IPR025736">
    <property type="entry name" value="PucR_C-HTH_dom"/>
</dbReference>
<protein>
    <submittedName>
        <fullName evidence="3">Helix-turn-helix domain-containing protein</fullName>
    </submittedName>
</protein>
<dbReference type="InterPro" id="IPR042070">
    <property type="entry name" value="PucR_C-HTH_sf"/>
</dbReference>
<evidence type="ECO:0000259" key="2">
    <source>
        <dbReference type="Pfam" id="PF25906"/>
    </source>
</evidence>
<proteinExistence type="predicted"/>